<dbReference type="EMBL" id="JAYKYQ010000018">
    <property type="protein sequence ID" value="MEB3514410.1"/>
    <property type="molecule type" value="Genomic_DNA"/>
</dbReference>
<comment type="caution">
    <text evidence="3">The sequence shown here is derived from an EMBL/GenBank/DDBJ whole genome shotgun (WGS) entry which is preliminary data.</text>
</comment>
<dbReference type="RefSeq" id="WP_195083116.1">
    <property type="nucleotide sequence ID" value="NZ_JAYESH010000021.1"/>
</dbReference>
<evidence type="ECO:0000256" key="2">
    <source>
        <dbReference type="SAM" id="Phobius"/>
    </source>
</evidence>
<reference evidence="3 4" key="1">
    <citation type="submission" date="2023-12" db="EMBL/GenBank/DDBJ databases">
        <title>novel species in genus Nocarida.</title>
        <authorList>
            <person name="Li Z."/>
        </authorList>
    </citation>
    <scope>NUCLEOTIDE SEQUENCE [LARGE SCALE GENOMIC DNA]</scope>
    <source>
        <strain evidence="3 4">CDC186</strain>
    </source>
</reference>
<dbReference type="InterPro" id="IPR025323">
    <property type="entry name" value="DUF4229"/>
</dbReference>
<dbReference type="Pfam" id="PF14012">
    <property type="entry name" value="DUF4229"/>
    <property type="match status" value="1"/>
</dbReference>
<keyword evidence="2" id="KW-0812">Transmembrane</keyword>
<proteinExistence type="predicted"/>
<keyword evidence="4" id="KW-1185">Reference proteome</keyword>
<evidence type="ECO:0000313" key="3">
    <source>
        <dbReference type="EMBL" id="MEB3514410.1"/>
    </source>
</evidence>
<feature type="transmembrane region" description="Helical" evidence="2">
    <location>
        <begin position="57"/>
        <end position="76"/>
    </location>
</feature>
<keyword evidence="2" id="KW-1133">Transmembrane helix</keyword>
<name>A0ABU6B3R3_9NOCA</name>
<accession>A0ABU6B3R3</accession>
<organism evidence="3 4">
    <name type="scientific">Nocardia implantans</name>
    <dbReference type="NCBI Taxonomy" id="3108168"/>
    <lineage>
        <taxon>Bacteria</taxon>
        <taxon>Bacillati</taxon>
        <taxon>Actinomycetota</taxon>
        <taxon>Actinomycetes</taxon>
        <taxon>Mycobacteriales</taxon>
        <taxon>Nocardiaceae</taxon>
        <taxon>Nocardia</taxon>
    </lineage>
</organism>
<gene>
    <name evidence="3" type="ORF">U3653_30690</name>
</gene>
<feature type="compositionally biased region" description="Basic and acidic residues" evidence="1">
    <location>
        <begin position="100"/>
        <end position="109"/>
    </location>
</feature>
<sequence length="120" mass="12845">MRDANPPKGASGQQTAGAGRRLARNLALYTVARLGLVVVLAALIVLAARLVSVDIPIVVAALFALIIAMPLSLVLFKRLRTKVNEDIALVDERRRRDKAELRARLRGEEPPAGPESGTSA</sequence>
<evidence type="ECO:0000256" key="1">
    <source>
        <dbReference type="SAM" id="MobiDB-lite"/>
    </source>
</evidence>
<protein>
    <submittedName>
        <fullName evidence="3">DUF4229 domain-containing protein</fullName>
    </submittedName>
</protein>
<keyword evidence="2" id="KW-0472">Membrane</keyword>
<evidence type="ECO:0000313" key="4">
    <source>
        <dbReference type="Proteomes" id="UP001348098"/>
    </source>
</evidence>
<feature type="region of interest" description="Disordered" evidence="1">
    <location>
        <begin position="100"/>
        <end position="120"/>
    </location>
</feature>
<dbReference type="Proteomes" id="UP001348098">
    <property type="component" value="Unassembled WGS sequence"/>
</dbReference>
<feature type="transmembrane region" description="Helical" evidence="2">
    <location>
        <begin position="26"/>
        <end position="51"/>
    </location>
</feature>